<proteinExistence type="predicted"/>
<sequence>MRRFSESREYLYWRWRIRTRGRICVTSGMDDGRQLVTTNSACRTRPWLVIPAIGGRSPPQWLSSFLIIPFLEQTRASSLDGCRRYKSSQGPLEVHDQQCRCRLPADLRFNSEHVQHEGRLFPVLLFPGLSFLQVSTSNVGDVLSKVA</sequence>
<organism evidence="1">
    <name type="scientific">Culex pipiens</name>
    <name type="common">House mosquito</name>
    <dbReference type="NCBI Taxonomy" id="7175"/>
    <lineage>
        <taxon>Eukaryota</taxon>
        <taxon>Metazoa</taxon>
        <taxon>Ecdysozoa</taxon>
        <taxon>Arthropoda</taxon>
        <taxon>Hexapoda</taxon>
        <taxon>Insecta</taxon>
        <taxon>Pterygota</taxon>
        <taxon>Neoptera</taxon>
        <taxon>Endopterygota</taxon>
        <taxon>Diptera</taxon>
        <taxon>Nematocera</taxon>
        <taxon>Culicoidea</taxon>
        <taxon>Culicidae</taxon>
        <taxon>Culicinae</taxon>
        <taxon>Culicini</taxon>
        <taxon>Culex</taxon>
        <taxon>Culex</taxon>
    </lineage>
</organism>
<dbReference type="EMBL" id="HBUE01156817">
    <property type="protein sequence ID" value="CAG6508179.1"/>
    <property type="molecule type" value="Transcribed_RNA"/>
</dbReference>
<dbReference type="EMBL" id="HBUE01156823">
    <property type="protein sequence ID" value="CAG6508182.1"/>
    <property type="molecule type" value="Transcribed_RNA"/>
</dbReference>
<protein>
    <submittedName>
        <fullName evidence="1">(northern house mosquito) hypothetical protein</fullName>
    </submittedName>
</protein>
<name>A0A8D8IW20_CULPI</name>
<dbReference type="EMBL" id="HBUE01261936">
    <property type="protein sequence ID" value="CAG6559533.1"/>
    <property type="molecule type" value="Transcribed_RNA"/>
</dbReference>
<reference evidence="1" key="1">
    <citation type="submission" date="2021-05" db="EMBL/GenBank/DDBJ databases">
        <authorList>
            <person name="Alioto T."/>
            <person name="Alioto T."/>
            <person name="Gomez Garrido J."/>
        </authorList>
    </citation>
    <scope>NUCLEOTIDE SEQUENCE</scope>
</reference>
<evidence type="ECO:0000313" key="1">
    <source>
        <dbReference type="EMBL" id="CAG6559533.1"/>
    </source>
</evidence>
<dbReference type="AlphaFoldDB" id="A0A8D8IW20"/>
<accession>A0A8D8IW20</accession>
<dbReference type="EMBL" id="HBUE01261930">
    <property type="protein sequence ID" value="CAG6559530.1"/>
    <property type="molecule type" value="Transcribed_RNA"/>
</dbReference>